<reference evidence="8" key="1">
    <citation type="submission" date="2022-06" db="EMBL/GenBank/DDBJ databases">
        <title>PHB producers.</title>
        <authorList>
            <person name="Besaury L."/>
        </authorList>
    </citation>
    <scope>NUCLEOTIDE SEQUENCE</scope>
    <source>
        <strain evidence="8 9">SEWS6</strain>
    </source>
</reference>
<dbReference type="Gene3D" id="1.20.1250.20">
    <property type="entry name" value="MFS general substrate transporter like domains"/>
    <property type="match status" value="1"/>
</dbReference>
<evidence type="ECO:0000256" key="2">
    <source>
        <dbReference type="ARBA" id="ARBA00022475"/>
    </source>
</evidence>
<evidence type="ECO:0000256" key="1">
    <source>
        <dbReference type="ARBA" id="ARBA00004651"/>
    </source>
</evidence>
<dbReference type="EMBL" id="JAMXWF010000004">
    <property type="protein sequence ID" value="MDQ6406838.1"/>
    <property type="molecule type" value="Genomic_DNA"/>
</dbReference>
<feature type="transmembrane region" description="Helical" evidence="6">
    <location>
        <begin position="160"/>
        <end position="181"/>
    </location>
</feature>
<feature type="transmembrane region" description="Helical" evidence="6">
    <location>
        <begin position="213"/>
        <end position="234"/>
    </location>
</feature>
<accession>A0AAP5ELN6</accession>
<comment type="caution">
    <text evidence="8">The sequence shown here is derived from an EMBL/GenBank/DDBJ whole genome shotgun (WGS) entry which is preliminary data.</text>
</comment>
<feature type="transmembrane region" description="Helical" evidence="6">
    <location>
        <begin position="323"/>
        <end position="347"/>
    </location>
</feature>
<name>A0AAP5ELN6_9BURK</name>
<proteinExistence type="predicted"/>
<protein>
    <submittedName>
        <fullName evidence="8">MFS transporter</fullName>
    </submittedName>
</protein>
<dbReference type="AlphaFoldDB" id="A0AAP5ELN6"/>
<feature type="transmembrane region" description="Helical" evidence="6">
    <location>
        <begin position="240"/>
        <end position="257"/>
    </location>
</feature>
<evidence type="ECO:0000256" key="6">
    <source>
        <dbReference type="SAM" id="Phobius"/>
    </source>
</evidence>
<feature type="transmembrane region" description="Helical" evidence="6">
    <location>
        <begin position="45"/>
        <end position="67"/>
    </location>
</feature>
<dbReference type="CDD" id="cd06174">
    <property type="entry name" value="MFS"/>
    <property type="match status" value="1"/>
</dbReference>
<dbReference type="Proteomes" id="UP001242288">
    <property type="component" value="Unassembled WGS sequence"/>
</dbReference>
<evidence type="ECO:0000313" key="10">
    <source>
        <dbReference type="Proteomes" id="UP001242288"/>
    </source>
</evidence>
<sequence length="392" mass="42712">MKKKYLIEAIIFFSYLTFAMSWVGASTFMQDIMKQVGIHSLTQASSLSTAVTIAKIVGTAIAAAIVGKIGLRRAVFLAGLLVCFGICTPLVTNFSLLIASRFLMGLGGALMIVYFNPIVVSWFAPSERPVVNGLNNITFNLGAVLTMFLLQPAVSVLGSWGHVLTAISFASVLLTLLWLIFGQAGPVKADDVAVKDEHYPFSKGLRDPFTWKLATIYSGMLSFYIVMFTFYPAAGINETHTVLLSGLGGGIAGMVVASRVRDRMRLLRISGAFQVLFACLLSFSKNPTIVFLSAIMLGIFLILPLATVFTLGQDQPGMTWARVSVRFSIFWSVSYVIATAATTIFAWLVDIYRGDFHAAFAFICCVEGLFFLGSLMLKDGRPQGHLRLERVA</sequence>
<dbReference type="InterPro" id="IPR036259">
    <property type="entry name" value="MFS_trans_sf"/>
</dbReference>
<keyword evidence="5 6" id="KW-0472">Membrane</keyword>
<dbReference type="GO" id="GO:0022857">
    <property type="term" value="F:transmembrane transporter activity"/>
    <property type="evidence" value="ECO:0007669"/>
    <property type="project" value="InterPro"/>
</dbReference>
<dbReference type="SUPFAM" id="SSF103473">
    <property type="entry name" value="MFS general substrate transporter"/>
    <property type="match status" value="1"/>
</dbReference>
<feature type="transmembrane region" description="Helical" evidence="6">
    <location>
        <begin position="289"/>
        <end position="311"/>
    </location>
</feature>
<dbReference type="GO" id="GO:0005886">
    <property type="term" value="C:plasma membrane"/>
    <property type="evidence" value="ECO:0007669"/>
    <property type="project" value="UniProtKB-SubCell"/>
</dbReference>
<evidence type="ECO:0000256" key="5">
    <source>
        <dbReference type="ARBA" id="ARBA00023136"/>
    </source>
</evidence>
<dbReference type="PANTHER" id="PTHR43124">
    <property type="entry name" value="PURINE EFFLUX PUMP PBUE"/>
    <property type="match status" value="1"/>
</dbReference>
<comment type="subcellular location">
    <subcellularLocation>
        <location evidence="1">Cell membrane</location>
        <topology evidence="1">Multi-pass membrane protein</topology>
    </subcellularLocation>
</comment>
<gene>
    <name evidence="8" type="ORF">NIE36_06345</name>
    <name evidence="7" type="ORF">OSB80_06355</name>
</gene>
<evidence type="ECO:0000256" key="4">
    <source>
        <dbReference type="ARBA" id="ARBA00022989"/>
    </source>
</evidence>
<evidence type="ECO:0000313" key="9">
    <source>
        <dbReference type="Proteomes" id="UP001209412"/>
    </source>
</evidence>
<dbReference type="EMBL" id="JAPKHW010000004">
    <property type="protein sequence ID" value="MCX4145006.1"/>
    <property type="molecule type" value="Genomic_DNA"/>
</dbReference>
<evidence type="ECO:0000256" key="3">
    <source>
        <dbReference type="ARBA" id="ARBA00022692"/>
    </source>
</evidence>
<dbReference type="InterPro" id="IPR050189">
    <property type="entry name" value="MFS_Efflux_Transporters"/>
</dbReference>
<keyword evidence="2" id="KW-1003">Cell membrane</keyword>
<feature type="transmembrane region" description="Helical" evidence="6">
    <location>
        <begin position="137"/>
        <end position="154"/>
    </location>
</feature>
<feature type="transmembrane region" description="Helical" evidence="6">
    <location>
        <begin position="359"/>
        <end position="377"/>
    </location>
</feature>
<evidence type="ECO:0000313" key="8">
    <source>
        <dbReference type="EMBL" id="MDQ6406838.1"/>
    </source>
</evidence>
<keyword evidence="4 6" id="KW-1133">Transmembrane helix</keyword>
<dbReference type="PANTHER" id="PTHR43124:SF3">
    <property type="entry name" value="CHLORAMPHENICOL EFFLUX PUMP RV0191"/>
    <property type="match status" value="1"/>
</dbReference>
<dbReference type="Pfam" id="PF07690">
    <property type="entry name" value="MFS_1"/>
    <property type="match status" value="1"/>
</dbReference>
<dbReference type="Proteomes" id="UP001209412">
    <property type="component" value="Unassembled WGS sequence"/>
</dbReference>
<dbReference type="InterPro" id="IPR011701">
    <property type="entry name" value="MFS"/>
</dbReference>
<dbReference type="RefSeq" id="WP_266257037.1">
    <property type="nucleotide sequence ID" value="NZ_JAMXWF010000004.1"/>
</dbReference>
<feature type="transmembrane region" description="Helical" evidence="6">
    <location>
        <begin position="102"/>
        <end position="125"/>
    </location>
</feature>
<organism evidence="8 10">
    <name type="scientific">Paraburkholderia madseniana</name>
    <dbReference type="NCBI Taxonomy" id="2599607"/>
    <lineage>
        <taxon>Bacteria</taxon>
        <taxon>Pseudomonadati</taxon>
        <taxon>Pseudomonadota</taxon>
        <taxon>Betaproteobacteria</taxon>
        <taxon>Burkholderiales</taxon>
        <taxon>Burkholderiaceae</taxon>
        <taxon>Paraburkholderia</taxon>
    </lineage>
</organism>
<keyword evidence="3 6" id="KW-0812">Transmembrane</keyword>
<feature type="transmembrane region" description="Helical" evidence="6">
    <location>
        <begin position="5"/>
        <end position="25"/>
    </location>
</feature>
<feature type="transmembrane region" description="Helical" evidence="6">
    <location>
        <begin position="74"/>
        <end position="96"/>
    </location>
</feature>
<keyword evidence="9" id="KW-1185">Reference proteome</keyword>
<evidence type="ECO:0000313" key="7">
    <source>
        <dbReference type="EMBL" id="MCX4145006.1"/>
    </source>
</evidence>